<dbReference type="PANTHER" id="PTHR18863">
    <property type="entry name" value="TSEC-2-RELATED"/>
    <property type="match status" value="1"/>
</dbReference>
<evidence type="ECO:0008006" key="5">
    <source>
        <dbReference type="Google" id="ProtNLM"/>
    </source>
</evidence>
<gene>
    <name evidence="3" type="ORF">MGAL_10B083858</name>
</gene>
<accession>A0A8B6BSQ3</accession>
<evidence type="ECO:0000313" key="4">
    <source>
        <dbReference type="Proteomes" id="UP000596742"/>
    </source>
</evidence>
<dbReference type="InterPro" id="IPR039139">
    <property type="entry name" value="CCDC170-like"/>
</dbReference>
<feature type="coiled-coil region" evidence="1">
    <location>
        <begin position="357"/>
        <end position="391"/>
    </location>
</feature>
<evidence type="ECO:0000256" key="2">
    <source>
        <dbReference type="SAM" id="MobiDB-lite"/>
    </source>
</evidence>
<feature type="coiled-coil region" evidence="1">
    <location>
        <begin position="457"/>
        <end position="519"/>
    </location>
</feature>
<feature type="compositionally biased region" description="Polar residues" evidence="2">
    <location>
        <begin position="41"/>
        <end position="50"/>
    </location>
</feature>
<comment type="caution">
    <text evidence="3">The sequence shown here is derived from an EMBL/GenBank/DDBJ whole genome shotgun (WGS) entry which is preliminary data.</text>
</comment>
<dbReference type="PANTHER" id="PTHR18863:SF6">
    <property type="entry name" value="COILED-COIL DOMAIN-CONTAINING PROTEIN 170"/>
    <property type="match status" value="1"/>
</dbReference>
<dbReference type="Proteomes" id="UP000596742">
    <property type="component" value="Unassembled WGS sequence"/>
</dbReference>
<dbReference type="OrthoDB" id="5832575at2759"/>
<dbReference type="EMBL" id="UYJE01000571">
    <property type="protein sequence ID" value="VDH94326.1"/>
    <property type="molecule type" value="Genomic_DNA"/>
</dbReference>
<dbReference type="AlphaFoldDB" id="A0A8B6BSQ3"/>
<keyword evidence="1" id="KW-0175">Coiled coil</keyword>
<proteinExistence type="predicted"/>
<evidence type="ECO:0000256" key="1">
    <source>
        <dbReference type="SAM" id="Coils"/>
    </source>
</evidence>
<organism evidence="3 4">
    <name type="scientific">Mytilus galloprovincialis</name>
    <name type="common">Mediterranean mussel</name>
    <dbReference type="NCBI Taxonomy" id="29158"/>
    <lineage>
        <taxon>Eukaryota</taxon>
        <taxon>Metazoa</taxon>
        <taxon>Spiralia</taxon>
        <taxon>Lophotrochozoa</taxon>
        <taxon>Mollusca</taxon>
        <taxon>Bivalvia</taxon>
        <taxon>Autobranchia</taxon>
        <taxon>Pteriomorphia</taxon>
        <taxon>Mytilida</taxon>
        <taxon>Mytiloidea</taxon>
        <taxon>Mytilidae</taxon>
        <taxon>Mytilinae</taxon>
        <taxon>Mytilus</taxon>
    </lineage>
</organism>
<evidence type="ECO:0000313" key="3">
    <source>
        <dbReference type="EMBL" id="VDH94326.1"/>
    </source>
</evidence>
<feature type="coiled-coil region" evidence="1">
    <location>
        <begin position="166"/>
        <end position="256"/>
    </location>
</feature>
<reference evidence="3" key="1">
    <citation type="submission" date="2018-11" db="EMBL/GenBank/DDBJ databases">
        <authorList>
            <person name="Alioto T."/>
            <person name="Alioto T."/>
        </authorList>
    </citation>
    <scope>NUCLEOTIDE SEQUENCE</scope>
</reference>
<protein>
    <recommendedName>
        <fullName evidence="5">Coiled-coil domain-containing protein 170</fullName>
    </recommendedName>
</protein>
<keyword evidence="4" id="KW-1185">Reference proteome</keyword>
<feature type="coiled-coil region" evidence="1">
    <location>
        <begin position="640"/>
        <end position="712"/>
    </location>
</feature>
<sequence>MASYLDRLEREGLPSIHRSTHNHSERRVIFDDTYRSRSPKCRSNSPTLRSKSPILRSRSPTAISDSLISPRPPSPSHRHDRRSYTELQNVQDQVRVFKDELTKKDALIQQLVSMENVPKSSSVPMRSGADNYRLETVYLGDRHAVESARSELASLSVKYDKLCITVKSMEREMEEKDVHIRELKTLYDTSKENESRLTSLLESHKQQIIELESRTGSFQSAVGRSEFTVSTLQEQNRQNADKIVELEARIRELLESREGADFRCSQVDRKYSELMRQISSVLRIEEYSFESLSVDDISRGVTDLVQENAVLKGQLVTLKEALNSTELETKASRETIMRLVSEVGKEQKVATRYTSDLERLRVERDEAVDIRRSLEREVDVLKERLVAAERAASANRSEIDMREERMNRKERELRTNIHDIQSAKSSVRLFMEQIATLLSEVDDSVLEWSEESIKSRVASLRSRNKEMVSVIESLEERVRALTEQLESQYELHKSSAARARKAESEVADLFEKLRSAEGELSAGDVLRDGFRSDKEKYMRMLQRLGQSLKMDKISSDLGFDLTIDAIVSRAEQLVKMEADTIADKSTHIYNLQRKVKSLKEQLESKDLHLDLMRKKMTGMEEKLLGKHVIEKERDSESYRNRKLEKLVEKYKMQLQDASQEIINLKAQLLGSSDIKMRTMEQRQEIDELVKQVEELEEVRKRQARKIGALKNEHSSYESSSREKNVVADNAVQALSSELRTTKNSLQTTHNREKQLLDFRNVICRMLGLDINTLAIPDYEIISRLEKLIQAHHTHAFTTMSMEEALADMEDGFVSGYEDYRQTVNTSNQTQTIQRSRERARRKAARARARSASPVRRDHRVY</sequence>
<feature type="region of interest" description="Disordered" evidence="2">
    <location>
        <begin position="27"/>
        <end position="86"/>
    </location>
</feature>
<name>A0A8B6BSQ3_MYTGA</name>